<name>A0A5C3MFG4_9AGAR</name>
<protein>
    <submittedName>
        <fullName evidence="2">Uncharacterized protein</fullName>
    </submittedName>
</protein>
<feature type="region of interest" description="Disordered" evidence="1">
    <location>
        <begin position="252"/>
        <end position="271"/>
    </location>
</feature>
<dbReference type="OrthoDB" id="4121058at2759"/>
<dbReference type="EMBL" id="ML213591">
    <property type="protein sequence ID" value="TFK43970.1"/>
    <property type="molecule type" value="Genomic_DNA"/>
</dbReference>
<sequence>MSWSSDSDSRQIYAPAVSTGGFFYRGRSFYVGVDGFQHGRADPADLHALLTYTPPPPVLTKAGKVAKRQPVNTHKEKEAHFYCAQLLHYGLKPLKTREPAKKKLLAAFEASGGKTLAVPPQILELEKTLKEQWKAANSMAKKKFIEEEKTRALEAEKRSKQKKALQEADMKKFLEGTSQPIAGTSGDPFELGEESDNSVEIIEVPKSMTKPQLRNAITTLSEDRLRAILTKLLDDVPAVQKILKNEIDNTMKSSKSVAKSAPKGKKTATKTNSLDVSGSYDILAPALSDNWACASGPMTLKINPSSTSAHLWGKFDFGIISGVIRTEGPPPSAANVRVSFRWRGREAGEDVMTFGECNKGTMTFLADGKIKGYLEGDLCTSEFVGRPSGKGKTGLSVKEVQKWKREWRSINEVGYEKENRGRWNSGWGGDHNSVEGPAASDTTEGGGEEDLYGEESYNSEPDFAF</sequence>
<accession>A0A5C3MFG4</accession>
<reference evidence="2 3" key="1">
    <citation type="journal article" date="2019" name="Nat. Ecol. Evol.">
        <title>Megaphylogeny resolves global patterns of mushroom evolution.</title>
        <authorList>
            <person name="Varga T."/>
            <person name="Krizsan K."/>
            <person name="Foldi C."/>
            <person name="Dima B."/>
            <person name="Sanchez-Garcia M."/>
            <person name="Sanchez-Ramirez S."/>
            <person name="Szollosi G.J."/>
            <person name="Szarkandi J.G."/>
            <person name="Papp V."/>
            <person name="Albert L."/>
            <person name="Andreopoulos W."/>
            <person name="Angelini C."/>
            <person name="Antonin V."/>
            <person name="Barry K.W."/>
            <person name="Bougher N.L."/>
            <person name="Buchanan P."/>
            <person name="Buyck B."/>
            <person name="Bense V."/>
            <person name="Catcheside P."/>
            <person name="Chovatia M."/>
            <person name="Cooper J."/>
            <person name="Damon W."/>
            <person name="Desjardin D."/>
            <person name="Finy P."/>
            <person name="Geml J."/>
            <person name="Haridas S."/>
            <person name="Hughes K."/>
            <person name="Justo A."/>
            <person name="Karasinski D."/>
            <person name="Kautmanova I."/>
            <person name="Kiss B."/>
            <person name="Kocsube S."/>
            <person name="Kotiranta H."/>
            <person name="LaButti K.M."/>
            <person name="Lechner B.E."/>
            <person name="Liimatainen K."/>
            <person name="Lipzen A."/>
            <person name="Lukacs Z."/>
            <person name="Mihaltcheva S."/>
            <person name="Morgado L.N."/>
            <person name="Niskanen T."/>
            <person name="Noordeloos M.E."/>
            <person name="Ohm R.A."/>
            <person name="Ortiz-Santana B."/>
            <person name="Ovrebo C."/>
            <person name="Racz N."/>
            <person name="Riley R."/>
            <person name="Savchenko A."/>
            <person name="Shiryaev A."/>
            <person name="Soop K."/>
            <person name="Spirin V."/>
            <person name="Szebenyi C."/>
            <person name="Tomsovsky M."/>
            <person name="Tulloss R.E."/>
            <person name="Uehling J."/>
            <person name="Grigoriev I.V."/>
            <person name="Vagvolgyi C."/>
            <person name="Papp T."/>
            <person name="Martin F.M."/>
            <person name="Miettinen O."/>
            <person name="Hibbett D.S."/>
            <person name="Nagy L.G."/>
        </authorList>
    </citation>
    <scope>NUCLEOTIDE SEQUENCE [LARGE SCALE GENOMIC DNA]</scope>
    <source>
        <strain evidence="2 3">CBS 166.37</strain>
    </source>
</reference>
<proteinExistence type="predicted"/>
<evidence type="ECO:0000256" key="1">
    <source>
        <dbReference type="SAM" id="MobiDB-lite"/>
    </source>
</evidence>
<keyword evidence="3" id="KW-1185">Reference proteome</keyword>
<dbReference type="STRING" id="68775.A0A5C3MFG4"/>
<feature type="compositionally biased region" description="Low complexity" evidence="1">
    <location>
        <begin position="252"/>
        <end position="261"/>
    </location>
</feature>
<evidence type="ECO:0000313" key="3">
    <source>
        <dbReference type="Proteomes" id="UP000308652"/>
    </source>
</evidence>
<dbReference type="Proteomes" id="UP000308652">
    <property type="component" value="Unassembled WGS sequence"/>
</dbReference>
<organism evidence="2 3">
    <name type="scientific">Crucibulum laeve</name>
    <dbReference type="NCBI Taxonomy" id="68775"/>
    <lineage>
        <taxon>Eukaryota</taxon>
        <taxon>Fungi</taxon>
        <taxon>Dikarya</taxon>
        <taxon>Basidiomycota</taxon>
        <taxon>Agaricomycotina</taxon>
        <taxon>Agaricomycetes</taxon>
        <taxon>Agaricomycetidae</taxon>
        <taxon>Agaricales</taxon>
        <taxon>Agaricineae</taxon>
        <taxon>Nidulariaceae</taxon>
        <taxon>Crucibulum</taxon>
    </lineage>
</organism>
<evidence type="ECO:0000313" key="2">
    <source>
        <dbReference type="EMBL" id="TFK43970.1"/>
    </source>
</evidence>
<gene>
    <name evidence="2" type="ORF">BDQ12DRAFT_731924</name>
</gene>
<feature type="region of interest" description="Disordered" evidence="1">
    <location>
        <begin position="419"/>
        <end position="465"/>
    </location>
</feature>
<dbReference type="AlphaFoldDB" id="A0A5C3MFG4"/>